<protein>
    <submittedName>
        <fullName evidence="3">Serine integrase</fullName>
    </submittedName>
</protein>
<gene>
    <name evidence="3" type="primary">54</name>
    <name evidence="3" type="ORF">SEA_YOSIF_54</name>
</gene>
<dbReference type="InterPro" id="IPR025827">
    <property type="entry name" value="Zn_ribbon_recom_dom"/>
</dbReference>
<evidence type="ECO:0000313" key="4">
    <source>
        <dbReference type="Proteomes" id="UP000250856"/>
    </source>
</evidence>
<evidence type="ECO:0000259" key="1">
    <source>
        <dbReference type="PROSITE" id="PS51736"/>
    </source>
</evidence>
<dbReference type="SMART" id="SM00857">
    <property type="entry name" value="Resolvase"/>
    <property type="match status" value="1"/>
</dbReference>
<dbReference type="Gene3D" id="3.90.1750.20">
    <property type="entry name" value="Putative Large Serine Recombinase, Chain B, Domain 2"/>
    <property type="match status" value="1"/>
</dbReference>
<dbReference type="KEGG" id="vg:64470614"/>
<feature type="domain" description="Recombinase" evidence="2">
    <location>
        <begin position="197"/>
        <end position="314"/>
    </location>
</feature>
<dbReference type="PROSITE" id="PS51736">
    <property type="entry name" value="RECOMBINASES_3"/>
    <property type="match status" value="1"/>
</dbReference>
<dbReference type="Gene3D" id="3.40.50.1390">
    <property type="entry name" value="Resolvase, N-terminal catalytic domain"/>
    <property type="match status" value="1"/>
</dbReference>
<dbReference type="InterPro" id="IPR038109">
    <property type="entry name" value="DNA_bind_recomb_sf"/>
</dbReference>
<dbReference type="GeneID" id="64470614"/>
<dbReference type="Pfam" id="PF13408">
    <property type="entry name" value="Zn_ribbon_recom"/>
    <property type="match status" value="1"/>
</dbReference>
<dbReference type="PANTHER" id="PTHR30461">
    <property type="entry name" value="DNA-INVERTASE FROM LAMBDOID PROPHAGE"/>
    <property type="match status" value="1"/>
</dbReference>
<feature type="domain" description="Resolvase/invertase-type recombinase catalytic" evidence="1">
    <location>
        <begin position="30"/>
        <end position="189"/>
    </location>
</feature>
<organism evidence="3 4">
    <name type="scientific">Streptomyces phage Yosif</name>
    <dbReference type="NCBI Taxonomy" id="2201421"/>
    <lineage>
        <taxon>Viruses</taxon>
        <taxon>Duplodnaviria</taxon>
        <taxon>Heunggongvirae</taxon>
        <taxon>Uroviricota</taxon>
        <taxon>Caudoviricetes</taxon>
        <taxon>Arquatrovirinae</taxon>
        <taxon>Yosifvirus</taxon>
        <taxon>Yosifvirus yosif</taxon>
    </lineage>
</organism>
<dbReference type="Pfam" id="PF07508">
    <property type="entry name" value="Recombinase"/>
    <property type="match status" value="1"/>
</dbReference>
<dbReference type="Proteomes" id="UP000250856">
    <property type="component" value="Segment"/>
</dbReference>
<evidence type="ECO:0000259" key="2">
    <source>
        <dbReference type="PROSITE" id="PS51737"/>
    </source>
</evidence>
<dbReference type="PROSITE" id="PS51737">
    <property type="entry name" value="RECOMBINASE_DNA_BIND"/>
    <property type="match status" value="1"/>
</dbReference>
<dbReference type="GO" id="GO:0000150">
    <property type="term" value="F:DNA strand exchange activity"/>
    <property type="evidence" value="ECO:0007669"/>
    <property type="project" value="InterPro"/>
</dbReference>
<dbReference type="PANTHER" id="PTHR30461:SF23">
    <property type="entry name" value="DNA RECOMBINASE-RELATED"/>
    <property type="match status" value="1"/>
</dbReference>
<reference evidence="4" key="1">
    <citation type="submission" date="2018-04" db="EMBL/GenBank/DDBJ databases">
        <authorList>
            <person name="Go L.Y."/>
            <person name="Mitchell J.A."/>
        </authorList>
    </citation>
    <scope>NUCLEOTIDE SEQUENCE [LARGE SCALE GENOMIC DNA]</scope>
</reference>
<dbReference type="InterPro" id="IPR011109">
    <property type="entry name" value="DNA_bind_recombinase_dom"/>
</dbReference>
<name>A0A2Z4QCC9_9CAUD</name>
<accession>A0A2Z4QCC9</accession>
<dbReference type="SUPFAM" id="SSF53041">
    <property type="entry name" value="Resolvase-like"/>
    <property type="match status" value="1"/>
</dbReference>
<dbReference type="Pfam" id="PF00239">
    <property type="entry name" value="Resolvase"/>
    <property type="match status" value="1"/>
</dbReference>
<sequence length="528" mass="58616">MTSSVLEQLRQAKSGAPKLSNAQVEAVLPVVGSYARISDAYEDAETGVTEQGTTRQRKVNKLLAEARGWQLHDREYVDNNLSAFKTHVVRDAFEDLLEDLASGVIDGIICYNLDRLARQVKDLERVIEIYDAGRKSGREMFFATNEGSIDLSSDDGITLARVMVAFANKASRDTARRVALKHQEIRDEGRNVGGSRPFGWDWKMEGSREHVLNPVESEAIRAAATGLIDGSMNYRSIVRDWNEQGLRTPRGREWSPQAVKAVMKNPRLAGWLVHKGSIAVHSRTGELVRAQAPAILTDEEYEALLTATEATRSRYTAASGRNRYLLSGIVRCAECGARLVGNRRTDKHFYYACRVGGDRASDGKSNACGKVTASGFELDRMVEELVVPMIIEASASLVQNAEKPHQAELVGLQDERDKLLQMYREGQAPSDAALPRLAELDQKVAELRHKQAEWLRSQKAAERGVEVTEETWPGLSIEEKRGHVAELIEAIYVSRATRRGNTFDRTRVSTPVWRKRGDVAGSTPSAAE</sequence>
<dbReference type="InterPro" id="IPR036162">
    <property type="entry name" value="Resolvase-like_N_sf"/>
</dbReference>
<dbReference type="InterPro" id="IPR006119">
    <property type="entry name" value="Resolv_N"/>
</dbReference>
<evidence type="ECO:0000313" key="3">
    <source>
        <dbReference type="EMBL" id="AWY07618.1"/>
    </source>
</evidence>
<dbReference type="RefSeq" id="YP_010054696.1">
    <property type="nucleotide sequence ID" value="NC_054656.1"/>
</dbReference>
<dbReference type="GO" id="GO:0003677">
    <property type="term" value="F:DNA binding"/>
    <property type="evidence" value="ECO:0007669"/>
    <property type="project" value="InterPro"/>
</dbReference>
<dbReference type="CDD" id="cd00338">
    <property type="entry name" value="Ser_Recombinase"/>
    <property type="match status" value="1"/>
</dbReference>
<keyword evidence="4" id="KW-1185">Reference proteome</keyword>
<dbReference type="InterPro" id="IPR050639">
    <property type="entry name" value="SSR_resolvase"/>
</dbReference>
<proteinExistence type="predicted"/>
<dbReference type="EMBL" id="MH248947">
    <property type="protein sequence ID" value="AWY07618.1"/>
    <property type="molecule type" value="Genomic_DNA"/>
</dbReference>